<dbReference type="Proteomes" id="UP000322917">
    <property type="component" value="Unassembled WGS sequence"/>
</dbReference>
<dbReference type="RefSeq" id="WP_149733436.1">
    <property type="nucleotide sequence ID" value="NZ_FQZD01000005.1"/>
</dbReference>
<feature type="transmembrane region" description="Helical" evidence="12">
    <location>
        <begin position="33"/>
        <end position="56"/>
    </location>
</feature>
<evidence type="ECO:0000256" key="12">
    <source>
        <dbReference type="SAM" id="Phobius"/>
    </source>
</evidence>
<keyword evidence="7 12" id="KW-0812">Transmembrane</keyword>
<dbReference type="PANTHER" id="PTHR42713:SF2">
    <property type="entry name" value="TWO-COMPONENT SENSOR KINASE YESM"/>
    <property type="match status" value="1"/>
</dbReference>
<evidence type="ECO:0000313" key="15">
    <source>
        <dbReference type="EMBL" id="SHI53523.1"/>
    </source>
</evidence>
<evidence type="ECO:0000256" key="8">
    <source>
        <dbReference type="ARBA" id="ARBA00022777"/>
    </source>
</evidence>
<dbReference type="Pfam" id="PF02518">
    <property type="entry name" value="HATPase_c"/>
    <property type="match status" value="1"/>
</dbReference>
<evidence type="ECO:0000256" key="1">
    <source>
        <dbReference type="ARBA" id="ARBA00000085"/>
    </source>
</evidence>
<dbReference type="InterPro" id="IPR010559">
    <property type="entry name" value="Sig_transdc_His_kin_internal"/>
</dbReference>
<dbReference type="Pfam" id="PF00672">
    <property type="entry name" value="HAMP"/>
    <property type="match status" value="1"/>
</dbReference>
<feature type="domain" description="HAMP" evidence="14">
    <location>
        <begin position="334"/>
        <end position="386"/>
    </location>
</feature>
<protein>
    <recommendedName>
        <fullName evidence="3">histidine kinase</fullName>
        <ecNumber evidence="3">2.7.13.3</ecNumber>
    </recommendedName>
</protein>
<keyword evidence="5" id="KW-0597">Phosphoprotein</keyword>
<dbReference type="Gene3D" id="3.30.565.10">
    <property type="entry name" value="Histidine kinase-like ATPase, C-terminal domain"/>
    <property type="match status" value="1"/>
</dbReference>
<feature type="domain" description="Histidine kinase" evidence="13">
    <location>
        <begin position="493"/>
        <end position="603"/>
    </location>
</feature>
<reference evidence="15 16" key="1">
    <citation type="submission" date="2016-11" db="EMBL/GenBank/DDBJ databases">
        <authorList>
            <person name="Varghese N."/>
            <person name="Submissions S."/>
        </authorList>
    </citation>
    <scope>NUCLEOTIDE SEQUENCE [LARGE SCALE GENOMIC DNA]</scope>
    <source>
        <strain evidence="15 16">DSM 15287</strain>
    </source>
</reference>
<dbReference type="EC" id="2.7.13.3" evidence="3"/>
<comment type="subcellular location">
    <subcellularLocation>
        <location evidence="2">Cell membrane</location>
        <topology evidence="2">Multi-pass membrane protein</topology>
    </subcellularLocation>
</comment>
<keyword evidence="16" id="KW-1185">Reference proteome</keyword>
<dbReference type="Pfam" id="PF02743">
    <property type="entry name" value="dCache_1"/>
    <property type="match status" value="1"/>
</dbReference>
<dbReference type="SUPFAM" id="SSF55874">
    <property type="entry name" value="ATPase domain of HSP90 chaperone/DNA topoisomerase II/histidine kinase"/>
    <property type="match status" value="1"/>
</dbReference>
<dbReference type="InterPro" id="IPR005467">
    <property type="entry name" value="His_kinase_dom"/>
</dbReference>
<dbReference type="SUPFAM" id="SSF158472">
    <property type="entry name" value="HAMP domain-like"/>
    <property type="match status" value="1"/>
</dbReference>
<dbReference type="InterPro" id="IPR051552">
    <property type="entry name" value="HptR"/>
</dbReference>
<proteinExistence type="predicted"/>
<dbReference type="AlphaFoldDB" id="A0A1M6BY30"/>
<keyword evidence="11 12" id="KW-0472">Membrane</keyword>
<dbReference type="InterPro" id="IPR033479">
    <property type="entry name" value="dCache_1"/>
</dbReference>
<evidence type="ECO:0000256" key="2">
    <source>
        <dbReference type="ARBA" id="ARBA00004651"/>
    </source>
</evidence>
<evidence type="ECO:0000256" key="3">
    <source>
        <dbReference type="ARBA" id="ARBA00012438"/>
    </source>
</evidence>
<evidence type="ECO:0000256" key="4">
    <source>
        <dbReference type="ARBA" id="ARBA00022475"/>
    </source>
</evidence>
<keyword evidence="8 15" id="KW-0418">Kinase</keyword>
<dbReference type="Gene3D" id="3.30.450.20">
    <property type="entry name" value="PAS domain"/>
    <property type="match status" value="1"/>
</dbReference>
<keyword evidence="6" id="KW-0808">Transferase</keyword>
<gene>
    <name evidence="15" type="ORF">SAMN02745170_00550</name>
</gene>
<keyword evidence="4" id="KW-1003">Cell membrane</keyword>
<dbReference type="Pfam" id="PF06580">
    <property type="entry name" value="His_kinase"/>
    <property type="match status" value="1"/>
</dbReference>
<evidence type="ECO:0000256" key="6">
    <source>
        <dbReference type="ARBA" id="ARBA00022679"/>
    </source>
</evidence>
<dbReference type="EMBL" id="FQZD01000005">
    <property type="protein sequence ID" value="SHI53523.1"/>
    <property type="molecule type" value="Genomic_DNA"/>
</dbReference>
<dbReference type="Gene3D" id="6.10.340.10">
    <property type="match status" value="1"/>
</dbReference>
<name>A0A1M6BY30_9FIRM</name>
<feature type="transmembrane region" description="Helical" evidence="12">
    <location>
        <begin position="312"/>
        <end position="337"/>
    </location>
</feature>
<dbReference type="InterPro" id="IPR003660">
    <property type="entry name" value="HAMP_dom"/>
</dbReference>
<comment type="catalytic activity">
    <reaction evidence="1">
        <text>ATP + protein L-histidine = ADP + protein N-phospho-L-histidine.</text>
        <dbReference type="EC" id="2.7.13.3"/>
    </reaction>
</comment>
<evidence type="ECO:0000259" key="14">
    <source>
        <dbReference type="PROSITE" id="PS50885"/>
    </source>
</evidence>
<accession>A0A1M6BY30</accession>
<dbReference type="InterPro" id="IPR036890">
    <property type="entry name" value="HATPase_C_sf"/>
</dbReference>
<dbReference type="SMART" id="SM00387">
    <property type="entry name" value="HATPase_c"/>
    <property type="match status" value="1"/>
</dbReference>
<organism evidence="15 16">
    <name type="scientific">Propionispora hippei DSM 15287</name>
    <dbReference type="NCBI Taxonomy" id="1123003"/>
    <lineage>
        <taxon>Bacteria</taxon>
        <taxon>Bacillati</taxon>
        <taxon>Bacillota</taxon>
        <taxon>Negativicutes</taxon>
        <taxon>Selenomonadales</taxon>
        <taxon>Sporomusaceae</taxon>
        <taxon>Propionispora</taxon>
    </lineage>
</organism>
<evidence type="ECO:0000256" key="7">
    <source>
        <dbReference type="ARBA" id="ARBA00022692"/>
    </source>
</evidence>
<sequence>MNYGNIKKLLQGGVLAVERLHSFISGKSIRFKLLLYFMTLILLPIITLGVLGNFLYSRSIEEQTNVQTEQMIGQVTRNVEFYIHDMENIIHYLSQEPKVKQFLLSKSSGDNVALELAVSRVIETFTGVHPEIAGILIVNEQDAYISNEMYRIARDPLTEEIWYKRAAASPRTIELFSKPIGRNITTTLNYSADDVVSIAKAVLDPATGKCLGVILIDMKLSILKQVIEAVTLGKNGFLYIMDANGGIVYAPVNPIVYRVKPEWLINPAGSIVKSIRDSEYQIMYKDSEYTKWRTVGVFSLNETLQEVTDIRYYSLLIAGITLIFAVITALFFTSSIVKPLGKLRSLMKSAEEGDLSVRFNSKYNDEIGQLGRSFNNMISEISNLIDMVYVEQKRKREAELKTLQAQIKPHFLYNTLDTIQWMAQGHNAQDIVSIVGALANLFRIGLSKGKEMIPVQEELEHIRSYLIIQKARYEDKLEYELVYDEAVLQHKVLKLILQPLVENAIYHGINSRRGGGLIRLEAQMANGRLLFTIADNGMGLSPAKMQEINEMLSGGERESSGLGFGIYNVNERIRLSFGPEYGLRYYSVYGEGTQVEVWHPLLDEVSVCGKS</sequence>
<evidence type="ECO:0000256" key="9">
    <source>
        <dbReference type="ARBA" id="ARBA00022989"/>
    </source>
</evidence>
<evidence type="ECO:0000259" key="13">
    <source>
        <dbReference type="PROSITE" id="PS50109"/>
    </source>
</evidence>
<dbReference type="InterPro" id="IPR003594">
    <property type="entry name" value="HATPase_dom"/>
</dbReference>
<dbReference type="OrthoDB" id="9809348at2"/>
<evidence type="ECO:0000256" key="10">
    <source>
        <dbReference type="ARBA" id="ARBA00023012"/>
    </source>
</evidence>
<dbReference type="GO" id="GO:0000155">
    <property type="term" value="F:phosphorelay sensor kinase activity"/>
    <property type="evidence" value="ECO:0007669"/>
    <property type="project" value="InterPro"/>
</dbReference>
<evidence type="ECO:0000256" key="5">
    <source>
        <dbReference type="ARBA" id="ARBA00022553"/>
    </source>
</evidence>
<dbReference type="PANTHER" id="PTHR42713">
    <property type="entry name" value="HISTIDINE KINASE-RELATED"/>
    <property type="match status" value="1"/>
</dbReference>
<dbReference type="CDD" id="cd06225">
    <property type="entry name" value="HAMP"/>
    <property type="match status" value="1"/>
</dbReference>
<keyword evidence="9 12" id="KW-1133">Transmembrane helix</keyword>
<dbReference type="PROSITE" id="PS50109">
    <property type="entry name" value="HIS_KIN"/>
    <property type="match status" value="1"/>
</dbReference>
<dbReference type="PROSITE" id="PS50885">
    <property type="entry name" value="HAMP"/>
    <property type="match status" value="1"/>
</dbReference>
<keyword evidence="10" id="KW-0902">Two-component regulatory system</keyword>
<evidence type="ECO:0000256" key="11">
    <source>
        <dbReference type="ARBA" id="ARBA00023136"/>
    </source>
</evidence>
<evidence type="ECO:0000313" key="16">
    <source>
        <dbReference type="Proteomes" id="UP000322917"/>
    </source>
</evidence>
<dbReference type="SMART" id="SM00304">
    <property type="entry name" value="HAMP"/>
    <property type="match status" value="1"/>
</dbReference>
<dbReference type="GO" id="GO:0005886">
    <property type="term" value="C:plasma membrane"/>
    <property type="evidence" value="ECO:0007669"/>
    <property type="project" value="UniProtKB-SubCell"/>
</dbReference>